<gene>
    <name evidence="1" type="ORF">SAMN04490188_2787</name>
</gene>
<comment type="caution">
    <text evidence="1">The sequence shown here is derived from an EMBL/GenBank/DDBJ whole genome shotgun (WGS) entry which is preliminary data.</text>
</comment>
<dbReference type="Proteomes" id="UP000183915">
    <property type="component" value="Unassembled WGS sequence"/>
</dbReference>
<evidence type="ECO:0000313" key="1">
    <source>
        <dbReference type="EMBL" id="SEE15136.1"/>
    </source>
</evidence>
<sequence length="161" mass="18018">MEDSEVLGVIDSMAWTKKAAIFLLLLDRALVNLESANLTHDRCEEAIELCWQWMSDRSVDGDHLAYYLDSDEMQNGPLAEQNFESDSLQQNSLILILLVVGFFAHRAYEFSGQQEKMSASIAEANEGAIDYIVDYVDKTGLRSVLFGFLSKSKTFFGGSLS</sequence>
<keyword evidence="2" id="KW-1185">Reference proteome</keyword>
<dbReference type="RefSeq" id="WP_053185578.1">
    <property type="nucleotide sequence ID" value="NZ_FNTT01000002.1"/>
</dbReference>
<dbReference type="Pfam" id="PF14434">
    <property type="entry name" value="Imm6"/>
    <property type="match status" value="1"/>
</dbReference>
<name>A0ABY0Z035_9PSED</name>
<reference evidence="1 2" key="1">
    <citation type="submission" date="2016-10" db="EMBL/GenBank/DDBJ databases">
        <authorList>
            <person name="Varghese N."/>
            <person name="Submissions S."/>
        </authorList>
    </citation>
    <scope>NUCLEOTIDE SEQUENCE [LARGE SCALE GENOMIC DNA]</scope>
    <source>
        <strain evidence="1 2">BS3780</strain>
    </source>
</reference>
<protein>
    <submittedName>
        <fullName evidence="1">Immunity protein Imm6</fullName>
    </submittedName>
</protein>
<dbReference type="EMBL" id="FNTT01000002">
    <property type="protein sequence ID" value="SEE15136.1"/>
    <property type="molecule type" value="Genomic_DNA"/>
</dbReference>
<dbReference type="InterPro" id="IPR025674">
    <property type="entry name" value="Imm6"/>
</dbReference>
<accession>A0ABY0Z035</accession>
<evidence type="ECO:0000313" key="2">
    <source>
        <dbReference type="Proteomes" id="UP000183915"/>
    </source>
</evidence>
<proteinExistence type="predicted"/>
<organism evidence="1 2">
    <name type="scientific">Pseudomonas kilonensis</name>
    <dbReference type="NCBI Taxonomy" id="132476"/>
    <lineage>
        <taxon>Bacteria</taxon>
        <taxon>Pseudomonadati</taxon>
        <taxon>Pseudomonadota</taxon>
        <taxon>Gammaproteobacteria</taxon>
        <taxon>Pseudomonadales</taxon>
        <taxon>Pseudomonadaceae</taxon>
        <taxon>Pseudomonas</taxon>
    </lineage>
</organism>